<accession>J9GIY1</accession>
<name>J9GIY1_9ZZZZ</name>
<comment type="caution">
    <text evidence="2">The sequence shown here is derived from an EMBL/GenBank/DDBJ whole genome shotgun (WGS) entry which is preliminary data.</text>
</comment>
<keyword evidence="1" id="KW-0812">Transmembrane</keyword>
<feature type="transmembrane region" description="Helical" evidence="1">
    <location>
        <begin position="63"/>
        <end position="82"/>
    </location>
</feature>
<dbReference type="AlphaFoldDB" id="J9GIY1"/>
<dbReference type="InterPro" id="IPR036259">
    <property type="entry name" value="MFS_trans_sf"/>
</dbReference>
<evidence type="ECO:0000313" key="2">
    <source>
        <dbReference type="EMBL" id="EJW99514.1"/>
    </source>
</evidence>
<feature type="transmembrane region" description="Helical" evidence="1">
    <location>
        <begin position="126"/>
        <end position="149"/>
    </location>
</feature>
<dbReference type="EMBL" id="AMCI01003766">
    <property type="protein sequence ID" value="EJW99514.1"/>
    <property type="molecule type" value="Genomic_DNA"/>
</dbReference>
<dbReference type="SUPFAM" id="SSF103473">
    <property type="entry name" value="MFS general substrate transporter"/>
    <property type="match status" value="1"/>
</dbReference>
<feature type="transmembrane region" description="Helical" evidence="1">
    <location>
        <begin position="155"/>
        <end position="174"/>
    </location>
</feature>
<proteinExistence type="predicted"/>
<evidence type="ECO:0000256" key="1">
    <source>
        <dbReference type="SAM" id="Phobius"/>
    </source>
</evidence>
<keyword evidence="1" id="KW-1133">Transmembrane helix</keyword>
<reference evidence="2" key="1">
    <citation type="journal article" date="2012" name="PLoS ONE">
        <title>Gene sets for utilization of primary and secondary nutrition supplies in the distal gut of endangered iberian lynx.</title>
        <authorList>
            <person name="Alcaide M."/>
            <person name="Messina E."/>
            <person name="Richter M."/>
            <person name="Bargiela R."/>
            <person name="Peplies J."/>
            <person name="Huws S.A."/>
            <person name="Newbold C.J."/>
            <person name="Golyshin P.N."/>
            <person name="Simon M.A."/>
            <person name="Lopez G."/>
            <person name="Yakimov M.M."/>
            <person name="Ferrer M."/>
        </authorList>
    </citation>
    <scope>NUCLEOTIDE SEQUENCE</scope>
</reference>
<dbReference type="GO" id="GO:0022857">
    <property type="term" value="F:transmembrane transporter activity"/>
    <property type="evidence" value="ECO:0007669"/>
    <property type="project" value="InterPro"/>
</dbReference>
<dbReference type="Gene3D" id="1.20.1250.20">
    <property type="entry name" value="MFS general substrate transporter like domains"/>
    <property type="match status" value="1"/>
</dbReference>
<keyword evidence="1" id="KW-0472">Membrane</keyword>
<dbReference type="Pfam" id="PF07690">
    <property type="entry name" value="MFS_1"/>
    <property type="match status" value="1"/>
</dbReference>
<dbReference type="PANTHER" id="PTHR23531:SF1">
    <property type="entry name" value="QUINOLENE RESISTANCE PROTEIN NORA"/>
    <property type="match status" value="1"/>
</dbReference>
<protein>
    <submittedName>
        <fullName evidence="2">Sugar transporter</fullName>
    </submittedName>
</protein>
<feature type="transmembrane region" description="Helical" evidence="1">
    <location>
        <begin position="329"/>
        <end position="346"/>
    </location>
</feature>
<feature type="transmembrane region" description="Helical" evidence="1">
    <location>
        <begin position="195"/>
        <end position="213"/>
    </location>
</feature>
<feature type="transmembrane region" description="Helical" evidence="1">
    <location>
        <begin position="32"/>
        <end position="51"/>
    </location>
</feature>
<organism evidence="2">
    <name type="scientific">gut metagenome</name>
    <dbReference type="NCBI Taxonomy" id="749906"/>
    <lineage>
        <taxon>unclassified sequences</taxon>
        <taxon>metagenomes</taxon>
        <taxon>organismal metagenomes</taxon>
    </lineage>
</organism>
<dbReference type="InterPro" id="IPR052714">
    <property type="entry name" value="MFS_Exporter"/>
</dbReference>
<dbReference type="InterPro" id="IPR011701">
    <property type="entry name" value="MFS"/>
</dbReference>
<keyword evidence="2" id="KW-0762">Sugar transport</keyword>
<keyword evidence="2" id="KW-0813">Transport</keyword>
<sequence>MCVSNWFLHIYIYSFIPLLYAQAKQFGCGAELVGWAIVAFAIGMILPGPFGAHLMECRSRKEVFLKSLLVLGFLPTLGYVWANEGYQLVLLHALQGVAFGVAQTALGTTLVNDVLASKQRNKGDVIYAWVGRFGIPLGPVVGMLLTYFFSLQQAYWWSLTACFMAFLLVGQTQVPLKAPVKVPLLTFDRFFIPKTLPLSLTLFIAPWMIGRALGLQLSLWFYLVVFAGFLFLFIARWLAHVFSSSQWVPALGYILLLSAIVVYCFSDTLITAFMVGLGASLIASTHLKVWVTSADHCQRGTAQNTYMLSWRIAFSLGFLYSVYAPSHAYVLDLTILLICALAYYLNPSRYAVKSE</sequence>
<feature type="transmembrane region" description="Helical" evidence="1">
    <location>
        <begin position="303"/>
        <end position="323"/>
    </location>
</feature>
<feature type="transmembrane region" description="Helical" evidence="1">
    <location>
        <begin position="219"/>
        <end position="239"/>
    </location>
</feature>
<dbReference type="PANTHER" id="PTHR23531">
    <property type="entry name" value="QUINOLENE RESISTANCE PROTEIN NORA"/>
    <property type="match status" value="1"/>
</dbReference>
<gene>
    <name evidence="2" type="ORF">EVA_12379</name>
</gene>